<dbReference type="Proteomes" id="UP001158045">
    <property type="component" value="Unassembled WGS sequence"/>
</dbReference>
<proteinExistence type="predicted"/>
<evidence type="ECO:0000313" key="2">
    <source>
        <dbReference type="Proteomes" id="UP001158045"/>
    </source>
</evidence>
<dbReference type="RefSeq" id="WP_281093206.1">
    <property type="nucleotide sequence ID" value="NZ_JARYZI010000002.1"/>
</dbReference>
<comment type="caution">
    <text evidence="1">The sequence shown here is derived from an EMBL/GenBank/DDBJ whole genome shotgun (WGS) entry which is preliminary data.</text>
</comment>
<protein>
    <recommendedName>
        <fullName evidence="3">DUF3895 domain-containing protein</fullName>
    </recommendedName>
</protein>
<sequence length="303" mass="35106">MNYYLSKFERDKIFATMTPVQQAYLMDELKRGKRTTFANILARDKGDVITPKMTLEEVEASLGEWRLLDFIDAGPGYKQIKPPFKCQCGKVLRYQYVIEHQSTKEVRKFGIVHFEEHTGFPPRTIKEITQGFEKIDYELDESLTKYAQNWTLPLDLPDGFMLPDNIIKLIGLRLPLLDRQVAKLSVKIREYKLSLRSIRKSTSCLPKNKITKEKVTETSPRLKIDETFVMMIEPYLKSKIISAKDISLKMLADLGYNESMGKVHHDLYVNIIIYMDGLCAKGDYICLSKNNVNARYKKNKISI</sequence>
<dbReference type="EMBL" id="JARYZI010000002">
    <property type="protein sequence ID" value="MDH8677394.1"/>
    <property type="molecule type" value="Genomic_DNA"/>
</dbReference>
<evidence type="ECO:0008006" key="3">
    <source>
        <dbReference type="Google" id="ProtNLM"/>
    </source>
</evidence>
<name>A0ABT6NAG4_9FIRM</name>
<keyword evidence="2" id="KW-1185">Reference proteome</keyword>
<gene>
    <name evidence="1" type="ORF">QE109_04500</name>
</gene>
<evidence type="ECO:0000313" key="1">
    <source>
        <dbReference type="EMBL" id="MDH8677394.1"/>
    </source>
</evidence>
<organism evidence="1 2">
    <name type="scientific">Fusibacter bizertensis</name>
    <dbReference type="NCBI Taxonomy" id="1488331"/>
    <lineage>
        <taxon>Bacteria</taxon>
        <taxon>Bacillati</taxon>
        <taxon>Bacillota</taxon>
        <taxon>Clostridia</taxon>
        <taxon>Eubacteriales</taxon>
        <taxon>Eubacteriales Family XII. Incertae Sedis</taxon>
        <taxon>Fusibacter</taxon>
    </lineage>
</organism>
<accession>A0ABT6NAG4</accession>
<reference evidence="1 2" key="1">
    <citation type="submission" date="2023-04" db="EMBL/GenBank/DDBJ databases">
        <title>Fusibacter bizertensis strain WBS, isolated from littoral bottom sediments of the Arctic seas - biochemical and genomic analysis.</title>
        <authorList>
            <person name="Brioukhanov A.L."/>
        </authorList>
    </citation>
    <scope>NUCLEOTIDE SEQUENCE [LARGE SCALE GENOMIC DNA]</scope>
    <source>
        <strain evidence="1 2">WBS</strain>
    </source>
</reference>